<dbReference type="Gene3D" id="2.60.40.1890">
    <property type="entry name" value="PCu(A)C copper chaperone"/>
    <property type="match status" value="1"/>
</dbReference>
<dbReference type="PANTHER" id="PTHR36302:SF1">
    <property type="entry name" value="COPPER CHAPERONE PCU(A)C"/>
    <property type="match status" value="1"/>
</dbReference>
<evidence type="ECO:0000313" key="2">
    <source>
        <dbReference type="EMBL" id="CAG9175819.1"/>
    </source>
</evidence>
<protein>
    <recommendedName>
        <fullName evidence="4">Copper chaperone PCu(A)C</fullName>
    </recommendedName>
</protein>
<keyword evidence="1" id="KW-0732">Signal</keyword>
<organism evidence="2 3">
    <name type="scientific">Cupriavidus respiraculi</name>
    <dbReference type="NCBI Taxonomy" id="195930"/>
    <lineage>
        <taxon>Bacteria</taxon>
        <taxon>Pseudomonadati</taxon>
        <taxon>Pseudomonadota</taxon>
        <taxon>Betaproteobacteria</taxon>
        <taxon>Burkholderiales</taxon>
        <taxon>Burkholderiaceae</taxon>
        <taxon>Cupriavidus</taxon>
    </lineage>
</organism>
<evidence type="ECO:0000313" key="3">
    <source>
        <dbReference type="Proteomes" id="UP000721236"/>
    </source>
</evidence>
<accession>A0ABM8X784</accession>
<sequence>MTVRIRAAMPAACAAACLAVSAALFSPLALAQVTVSNAWARGTVPAQTASGVFMTLHAHAAARLVGVATPAAATAELHEMKMENNVMRMRAVDGIELPAMKDVELKPGGYHVMLSGLKAPLKAGEVVPVTLTIEQGGKRTEQVVKAEVRDLTAMGPGTAGGGHHKH</sequence>
<proteinExistence type="predicted"/>
<feature type="chain" id="PRO_5046570824" description="Copper chaperone PCu(A)C" evidence="1">
    <location>
        <begin position="32"/>
        <end position="166"/>
    </location>
</feature>
<dbReference type="PANTHER" id="PTHR36302">
    <property type="entry name" value="BLR7088 PROTEIN"/>
    <property type="match status" value="1"/>
</dbReference>
<evidence type="ECO:0000256" key="1">
    <source>
        <dbReference type="SAM" id="SignalP"/>
    </source>
</evidence>
<keyword evidence="3" id="KW-1185">Reference proteome</keyword>
<evidence type="ECO:0008006" key="4">
    <source>
        <dbReference type="Google" id="ProtNLM"/>
    </source>
</evidence>
<dbReference type="EMBL" id="CAJZAH010000002">
    <property type="protein sequence ID" value="CAG9175819.1"/>
    <property type="molecule type" value="Genomic_DNA"/>
</dbReference>
<dbReference type="RefSeq" id="WP_222202711.1">
    <property type="nucleotide sequence ID" value="NZ_CAJZAH010000002.1"/>
</dbReference>
<dbReference type="InterPro" id="IPR036182">
    <property type="entry name" value="PCuAC_sf"/>
</dbReference>
<gene>
    <name evidence="2" type="ORF">LMG21510_02971</name>
</gene>
<dbReference type="Pfam" id="PF04314">
    <property type="entry name" value="PCuAC"/>
    <property type="match status" value="1"/>
</dbReference>
<dbReference type="SUPFAM" id="SSF110087">
    <property type="entry name" value="DR1885-like metal-binding protein"/>
    <property type="match status" value="1"/>
</dbReference>
<dbReference type="InterPro" id="IPR058248">
    <property type="entry name" value="Lxx211020-like"/>
</dbReference>
<feature type="signal peptide" evidence="1">
    <location>
        <begin position="1"/>
        <end position="31"/>
    </location>
</feature>
<comment type="caution">
    <text evidence="2">The sequence shown here is derived from an EMBL/GenBank/DDBJ whole genome shotgun (WGS) entry which is preliminary data.</text>
</comment>
<reference evidence="2 3" key="1">
    <citation type="submission" date="2021-08" db="EMBL/GenBank/DDBJ databases">
        <authorList>
            <person name="Peeters C."/>
        </authorList>
    </citation>
    <scope>NUCLEOTIDE SEQUENCE [LARGE SCALE GENOMIC DNA]</scope>
    <source>
        <strain evidence="2 3">LMG 21510</strain>
    </source>
</reference>
<dbReference type="Proteomes" id="UP000721236">
    <property type="component" value="Unassembled WGS sequence"/>
</dbReference>
<name>A0ABM8X784_9BURK</name>
<dbReference type="InterPro" id="IPR007410">
    <property type="entry name" value="LpqE-like"/>
</dbReference>